<accession>A0A0F7L5D2</accession>
<proteinExistence type="predicted"/>
<name>A0A0F7L5D2_9VIRU</name>
<evidence type="ECO:0000256" key="1">
    <source>
        <dbReference type="SAM" id="Phobius"/>
    </source>
</evidence>
<keyword evidence="1" id="KW-0472">Membrane</keyword>
<keyword evidence="1" id="KW-1133">Transmembrane helix</keyword>
<feature type="transmembrane region" description="Helical" evidence="1">
    <location>
        <begin position="63"/>
        <end position="87"/>
    </location>
</feature>
<reference evidence="2" key="2">
    <citation type="submission" date="2015-03" db="EMBL/GenBank/DDBJ databases">
        <authorList>
            <person name="Chow C.-E.T."/>
            <person name="Winget D.M."/>
            <person name="White R.A.III."/>
            <person name="Hallam S.J."/>
            <person name="Suttle C.A."/>
        </authorList>
    </citation>
    <scope>NUCLEOTIDE SEQUENCE</scope>
    <source>
        <strain evidence="2">Oxic1_2</strain>
    </source>
</reference>
<organism evidence="2">
    <name type="scientific">uncultured marine virus</name>
    <dbReference type="NCBI Taxonomy" id="186617"/>
    <lineage>
        <taxon>Viruses</taxon>
        <taxon>environmental samples</taxon>
    </lineage>
</organism>
<feature type="transmembrane region" description="Helical" evidence="1">
    <location>
        <begin position="12"/>
        <end position="32"/>
    </location>
</feature>
<reference evidence="2" key="1">
    <citation type="journal article" date="2015" name="Front. Microbiol.">
        <title>Combining genomic sequencing methods to explore viral diversity and reveal potential virus-host interactions.</title>
        <authorList>
            <person name="Chow C.E."/>
            <person name="Winget D.M."/>
            <person name="White R.A.III."/>
            <person name="Hallam S.J."/>
            <person name="Suttle C.A."/>
        </authorList>
    </citation>
    <scope>NUCLEOTIDE SEQUENCE</scope>
    <source>
        <strain evidence="2">Oxic1_2</strain>
    </source>
</reference>
<keyword evidence="1" id="KW-0812">Transmembrane</keyword>
<evidence type="ECO:0000313" key="2">
    <source>
        <dbReference type="EMBL" id="AKH47744.1"/>
    </source>
</evidence>
<dbReference type="EMBL" id="KR029597">
    <property type="protein sequence ID" value="AKH47744.1"/>
    <property type="molecule type" value="Genomic_DNA"/>
</dbReference>
<sequence>MCIQMFRVPCSFSYLFVLLFFQTFASVLIAYLKASCQTFFAYILDGSLSDFPHLKLSIVNGNILTMSSFVLAISKICSICFIACIMVSK</sequence>
<protein>
    <submittedName>
        <fullName evidence="2">Uncharacterized protein</fullName>
    </submittedName>
</protein>